<dbReference type="InterPro" id="IPR016181">
    <property type="entry name" value="Acyl_CoA_acyltransferase"/>
</dbReference>
<dbReference type="GO" id="GO:0004386">
    <property type="term" value="F:helicase activity"/>
    <property type="evidence" value="ECO:0007669"/>
    <property type="project" value="UniProtKB-KW"/>
</dbReference>
<organism evidence="4 5">
    <name type="scientific">Dickeya aquatica</name>
    <dbReference type="NCBI Taxonomy" id="1401087"/>
    <lineage>
        <taxon>Bacteria</taxon>
        <taxon>Pseudomonadati</taxon>
        <taxon>Pseudomonadota</taxon>
        <taxon>Gammaproteobacteria</taxon>
        <taxon>Enterobacterales</taxon>
        <taxon>Pectobacteriaceae</taxon>
        <taxon>Dickeya</taxon>
    </lineage>
</organism>
<evidence type="ECO:0000259" key="3">
    <source>
        <dbReference type="PROSITE" id="PS51186"/>
    </source>
</evidence>
<sequence length="185" mass="20451">MIIGETQYHRRGITYTVRSAQHRDAVLLSPLRLAIDGETEYLDREPGEAFMSVADFESLIATDSRAPGNLFLVAEVDGQLVGFSRCQGSDLRRLSHKVEFGVCVRQAFWGYGIGRALLAQSIDWAQASHIEKIALSVLETNQKAIEVYQSAGFEVEGRLKNDKKLADGRYCATLIMGRGCKPAAK</sequence>
<dbReference type="Pfam" id="PF00583">
    <property type="entry name" value="Acetyltransf_1"/>
    <property type="match status" value="1"/>
</dbReference>
<evidence type="ECO:0000313" key="5">
    <source>
        <dbReference type="Proteomes" id="UP000294820"/>
    </source>
</evidence>
<gene>
    <name evidence="4" type="ORF">DAQ1742_02683</name>
</gene>
<evidence type="ECO:0000256" key="1">
    <source>
        <dbReference type="ARBA" id="ARBA00022679"/>
    </source>
</evidence>
<dbReference type="AlphaFoldDB" id="A0A375ABR1"/>
<dbReference type="InterPro" id="IPR000182">
    <property type="entry name" value="GNAT_dom"/>
</dbReference>
<accession>A0A375ABR1</accession>
<reference evidence="4 5" key="1">
    <citation type="submission" date="2016-09" db="EMBL/GenBank/DDBJ databases">
        <authorList>
            <person name="Reverchon S."/>
            <person name="Nasser W."/>
            <person name="Leonard S."/>
            <person name="Brochier C."/>
            <person name="Duprey A."/>
        </authorList>
    </citation>
    <scope>NUCLEOTIDE SEQUENCE [LARGE SCALE GENOMIC DNA]</scope>
    <source>
        <strain evidence="4 5">174/2</strain>
    </source>
</reference>
<dbReference type="Gene3D" id="3.40.630.30">
    <property type="match status" value="1"/>
</dbReference>
<protein>
    <submittedName>
        <fullName evidence="4">Protein export cytoplasm protein SecA ATPase RNA helicase (TC 3.A.5.1.1)</fullName>
    </submittedName>
</protein>
<evidence type="ECO:0000313" key="4">
    <source>
        <dbReference type="EMBL" id="SLM63554.1"/>
    </source>
</evidence>
<dbReference type="PROSITE" id="PS51186">
    <property type="entry name" value="GNAT"/>
    <property type="match status" value="1"/>
</dbReference>
<evidence type="ECO:0000256" key="2">
    <source>
        <dbReference type="ARBA" id="ARBA00023315"/>
    </source>
</evidence>
<keyword evidence="4" id="KW-0347">Helicase</keyword>
<dbReference type="RefSeq" id="WP_067486700.1">
    <property type="nucleotide sequence ID" value="NZ_LT615367.1"/>
</dbReference>
<dbReference type="CDD" id="cd04301">
    <property type="entry name" value="NAT_SF"/>
    <property type="match status" value="1"/>
</dbReference>
<dbReference type="SUPFAM" id="SSF55729">
    <property type="entry name" value="Acyl-CoA N-acyltransferases (Nat)"/>
    <property type="match status" value="1"/>
</dbReference>
<keyword evidence="4" id="KW-0067">ATP-binding</keyword>
<keyword evidence="1" id="KW-0808">Transferase</keyword>
<keyword evidence="4" id="KW-0547">Nucleotide-binding</keyword>
<dbReference type="InterPro" id="IPR050832">
    <property type="entry name" value="Bact_Acetyltransf"/>
</dbReference>
<dbReference type="GO" id="GO:0016747">
    <property type="term" value="F:acyltransferase activity, transferring groups other than amino-acyl groups"/>
    <property type="evidence" value="ECO:0007669"/>
    <property type="project" value="InterPro"/>
</dbReference>
<feature type="domain" description="N-acetyltransferase" evidence="3">
    <location>
        <begin position="29"/>
        <end position="181"/>
    </location>
</feature>
<dbReference type="PANTHER" id="PTHR43877">
    <property type="entry name" value="AMINOALKYLPHOSPHONATE N-ACETYLTRANSFERASE-RELATED-RELATED"/>
    <property type="match status" value="1"/>
</dbReference>
<proteinExistence type="predicted"/>
<keyword evidence="5" id="KW-1185">Reference proteome</keyword>
<dbReference type="KEGG" id="daq:DAQ1742_02683"/>
<keyword evidence="4" id="KW-0378">Hydrolase</keyword>
<dbReference type="Proteomes" id="UP000294820">
    <property type="component" value="Chromosome 1"/>
</dbReference>
<dbReference type="PANTHER" id="PTHR43877:SF2">
    <property type="entry name" value="AMINOALKYLPHOSPHONATE N-ACETYLTRANSFERASE-RELATED"/>
    <property type="match status" value="1"/>
</dbReference>
<keyword evidence="2" id="KW-0012">Acyltransferase</keyword>
<name>A0A375ABR1_9GAMM</name>
<dbReference type="EMBL" id="LT615367">
    <property type="protein sequence ID" value="SLM63554.1"/>
    <property type="molecule type" value="Genomic_DNA"/>
</dbReference>